<feature type="domain" description="R13L1/DRL21-like LRR repeat region" evidence="3">
    <location>
        <begin position="139"/>
        <end position="212"/>
    </location>
</feature>
<dbReference type="Gene3D" id="3.80.10.10">
    <property type="entry name" value="Ribonuclease Inhibitor"/>
    <property type="match status" value="2"/>
</dbReference>
<dbReference type="EMBL" id="JADGMS010000013">
    <property type="protein sequence ID" value="KAF9670817.1"/>
    <property type="molecule type" value="Genomic_DNA"/>
</dbReference>
<comment type="caution">
    <text evidence="4">The sequence shown here is derived from an EMBL/GenBank/DDBJ whole genome shotgun (WGS) entry which is preliminary data.</text>
</comment>
<evidence type="ECO:0000256" key="2">
    <source>
        <dbReference type="ARBA" id="ARBA00022821"/>
    </source>
</evidence>
<sequence>MLQKIDEHTGGCKLGALPSGLQCCASLEELFIVNWGELIHINDLQELSSLQRLSINGCHKLISIDWLSLLQLHSLDQLAISRCPSLSDFLEDGVGSLTQLRELDIGEELEAFPAGLVNSFQHLNLSGSLESLWIYGGDKLKSVPHQLPNLTALKSLTIHNFSGEEFEKALPDWLTNLSSLRCLYSIGCENLKHFPSSTTIQRLSKLETLWIHGCPFL</sequence>
<evidence type="ECO:0000259" key="3">
    <source>
        <dbReference type="Pfam" id="PF25019"/>
    </source>
</evidence>
<dbReference type="InterPro" id="IPR056789">
    <property type="entry name" value="LRR_R13L1-DRL21"/>
</dbReference>
<keyword evidence="1" id="KW-0433">Leucine-rich repeat</keyword>
<gene>
    <name evidence="4" type="ORF">SADUNF_Sadunf13G0108200</name>
</gene>
<dbReference type="OrthoDB" id="1435563at2759"/>
<evidence type="ECO:0000313" key="4">
    <source>
        <dbReference type="EMBL" id="KAF9670817.1"/>
    </source>
</evidence>
<evidence type="ECO:0000313" key="5">
    <source>
        <dbReference type="Proteomes" id="UP000657918"/>
    </source>
</evidence>
<dbReference type="PANTHER" id="PTHR36766">
    <property type="entry name" value="PLANT BROAD-SPECTRUM MILDEW RESISTANCE PROTEIN RPW8"/>
    <property type="match status" value="1"/>
</dbReference>
<dbReference type="AlphaFoldDB" id="A0A835JGK0"/>
<dbReference type="Pfam" id="PF25019">
    <property type="entry name" value="LRR_R13L1-DRL21"/>
    <property type="match status" value="1"/>
</dbReference>
<reference evidence="4 5" key="1">
    <citation type="submission" date="2020-10" db="EMBL/GenBank/DDBJ databases">
        <title>Plant Genome Project.</title>
        <authorList>
            <person name="Zhang R.-G."/>
        </authorList>
    </citation>
    <scope>NUCLEOTIDE SEQUENCE [LARGE SCALE GENOMIC DNA]</scope>
    <source>
        <strain evidence="4">FAFU-HL-1</strain>
        <tissue evidence="4">Leaf</tissue>
    </source>
</reference>
<dbReference type="GO" id="GO:0006952">
    <property type="term" value="P:defense response"/>
    <property type="evidence" value="ECO:0007669"/>
    <property type="project" value="UniProtKB-KW"/>
</dbReference>
<accession>A0A835JGK0</accession>
<keyword evidence="2" id="KW-0611">Plant defense</keyword>
<evidence type="ECO:0000256" key="1">
    <source>
        <dbReference type="ARBA" id="ARBA00022614"/>
    </source>
</evidence>
<proteinExistence type="predicted"/>
<dbReference type="PANTHER" id="PTHR36766:SF70">
    <property type="entry name" value="DISEASE RESISTANCE PROTEIN RGA4"/>
    <property type="match status" value="1"/>
</dbReference>
<dbReference type="InterPro" id="IPR032675">
    <property type="entry name" value="LRR_dom_sf"/>
</dbReference>
<dbReference type="Proteomes" id="UP000657918">
    <property type="component" value="Unassembled WGS sequence"/>
</dbReference>
<keyword evidence="5" id="KW-1185">Reference proteome</keyword>
<name>A0A835JGK0_9ROSI</name>
<organism evidence="4 5">
    <name type="scientific">Salix dunnii</name>
    <dbReference type="NCBI Taxonomy" id="1413687"/>
    <lineage>
        <taxon>Eukaryota</taxon>
        <taxon>Viridiplantae</taxon>
        <taxon>Streptophyta</taxon>
        <taxon>Embryophyta</taxon>
        <taxon>Tracheophyta</taxon>
        <taxon>Spermatophyta</taxon>
        <taxon>Magnoliopsida</taxon>
        <taxon>eudicotyledons</taxon>
        <taxon>Gunneridae</taxon>
        <taxon>Pentapetalae</taxon>
        <taxon>rosids</taxon>
        <taxon>fabids</taxon>
        <taxon>Malpighiales</taxon>
        <taxon>Salicaceae</taxon>
        <taxon>Saliceae</taxon>
        <taxon>Salix</taxon>
    </lineage>
</organism>
<protein>
    <recommendedName>
        <fullName evidence="3">R13L1/DRL21-like LRR repeat region domain-containing protein</fullName>
    </recommendedName>
</protein>
<dbReference type="SUPFAM" id="SSF52058">
    <property type="entry name" value="L domain-like"/>
    <property type="match status" value="1"/>
</dbReference>